<keyword evidence="3" id="KW-1185">Reference proteome</keyword>
<protein>
    <submittedName>
        <fullName evidence="2">Uncharacterized protein</fullName>
    </submittedName>
</protein>
<accession>A0A0L0T785</accession>
<reference evidence="3" key="2">
    <citation type="submission" date="2009-11" db="EMBL/GenBank/DDBJ databases">
        <title>The Genome Sequence of Allomyces macrogynus strain ATCC 38327.</title>
        <authorList>
            <consortium name="The Broad Institute Genome Sequencing Platform"/>
            <person name="Russ C."/>
            <person name="Cuomo C."/>
            <person name="Shea T."/>
            <person name="Young S.K."/>
            <person name="Zeng Q."/>
            <person name="Koehrsen M."/>
            <person name="Haas B."/>
            <person name="Borodovsky M."/>
            <person name="Guigo R."/>
            <person name="Alvarado L."/>
            <person name="Berlin A."/>
            <person name="Borenstein D."/>
            <person name="Chen Z."/>
            <person name="Engels R."/>
            <person name="Freedman E."/>
            <person name="Gellesch M."/>
            <person name="Goldberg J."/>
            <person name="Griggs A."/>
            <person name="Gujja S."/>
            <person name="Heiman D."/>
            <person name="Hepburn T."/>
            <person name="Howarth C."/>
            <person name="Jen D."/>
            <person name="Larson L."/>
            <person name="Lewis B."/>
            <person name="Mehta T."/>
            <person name="Park D."/>
            <person name="Pearson M."/>
            <person name="Roberts A."/>
            <person name="Saif S."/>
            <person name="Shenoy N."/>
            <person name="Sisk P."/>
            <person name="Stolte C."/>
            <person name="Sykes S."/>
            <person name="Walk T."/>
            <person name="White J."/>
            <person name="Yandava C."/>
            <person name="Burger G."/>
            <person name="Gray M.W."/>
            <person name="Holland P.W.H."/>
            <person name="King N."/>
            <person name="Lang F.B.F."/>
            <person name="Roger A.J."/>
            <person name="Ruiz-Trillo I."/>
            <person name="Lander E."/>
            <person name="Nusbaum C."/>
        </authorList>
    </citation>
    <scope>NUCLEOTIDE SEQUENCE [LARGE SCALE GENOMIC DNA]</scope>
    <source>
        <strain evidence="3">ATCC 38327</strain>
    </source>
</reference>
<proteinExistence type="predicted"/>
<dbReference type="EMBL" id="GG745366">
    <property type="protein sequence ID" value="KNE70546.1"/>
    <property type="molecule type" value="Genomic_DNA"/>
</dbReference>
<dbReference type="VEuPathDB" id="FungiDB:AMAG_14668"/>
<feature type="compositionally biased region" description="Basic and acidic residues" evidence="1">
    <location>
        <begin position="826"/>
        <end position="845"/>
    </location>
</feature>
<evidence type="ECO:0000313" key="3">
    <source>
        <dbReference type="Proteomes" id="UP000054350"/>
    </source>
</evidence>
<evidence type="ECO:0000313" key="2">
    <source>
        <dbReference type="EMBL" id="KNE70546.1"/>
    </source>
</evidence>
<sequence length="845" mass="89600">MTSPPPAPCCPTAPPPPSMRGPVGRCSQGPATAAPVLHAVPLDPAPSSSPGRGSSPKCSSTGPSARPSSWSSGSLRDSPSPSARPHPRLPTTAPADAPPPPASLPARVSHDALANIAAHLAASDRSALLAFSRTCRAAYRAAHPSSWRVWRVALARLAPLPLDLCGIAGAPPVVVPPNSEPVRVAARPGRLFLTVQRAGVFINTPGPGPGIRGASPTHGSNAGHDPRARVAAVGVRGWHAAYPLPLVHVRSLHLALTRLLAPVDVETLIILLAHMPHVRRLAVDLDTPSVPLAHLVAAARDRLEAVAVRCTGAIDCTGITSLTLPRCTRMSLTSGLGASSIVVPSMPHCTSLAIHTQQAPTSLFAQIWRADSPPVPNLRAISLVMRVSALEWISLPPHPPSSLRRIHVRLPSEWLFDPEGPPLPLVDEFVLDGDVAEGPAMAPAFPASFSFLARFPNLASVTLDALALQVHHVRALAGELPALRSLATTACSFVDGGDLDEPVFFPALESWTAAVSVAVALHSSVDAPLLTHLALFGGPADTDATINVMHWLSLADIRTYATSTNSASAPLTLTGTAHCAHLTDVHLFDSAHTCVDLPAQLARATFPIRLVHALPHPVHCDHLTVHATGEHEPFLWAAPPAHVTAARLVLDGTHAPLWWSVGAVQTMLDSRARLDIVGEQVHVLVDPGDELYVPDQVSWRHLRRLRLSAPLARIAVHASEWDAGKMHRLAAWAVDGDQCDETEELDRVVEMSVPRSVARRADVAELRRWLADRAVGLVVAERVESVAVRRHLEGLPEWGSEGSVCKLSSARSSTSAASDEEEGDGGEGRDATRWYADDSRVQVQS</sequence>
<feature type="compositionally biased region" description="Low complexity" evidence="1">
    <location>
        <begin position="45"/>
        <end position="81"/>
    </location>
</feature>
<feature type="compositionally biased region" description="Low complexity" evidence="1">
    <location>
        <begin position="808"/>
        <end position="817"/>
    </location>
</feature>
<gene>
    <name evidence="2" type="ORF">AMAG_14668</name>
</gene>
<feature type="compositionally biased region" description="Pro residues" evidence="1">
    <location>
        <begin position="1"/>
        <end position="19"/>
    </location>
</feature>
<feature type="region of interest" description="Disordered" evidence="1">
    <location>
        <begin position="799"/>
        <end position="845"/>
    </location>
</feature>
<name>A0A0L0T785_ALLM3</name>
<dbReference type="OrthoDB" id="5581671at2759"/>
<dbReference type="AlphaFoldDB" id="A0A0L0T785"/>
<organism evidence="2 3">
    <name type="scientific">Allomyces macrogynus (strain ATCC 38327)</name>
    <name type="common">Allomyces javanicus var. macrogynus</name>
    <dbReference type="NCBI Taxonomy" id="578462"/>
    <lineage>
        <taxon>Eukaryota</taxon>
        <taxon>Fungi</taxon>
        <taxon>Fungi incertae sedis</taxon>
        <taxon>Blastocladiomycota</taxon>
        <taxon>Blastocladiomycetes</taxon>
        <taxon>Blastocladiales</taxon>
        <taxon>Blastocladiaceae</taxon>
        <taxon>Allomyces</taxon>
    </lineage>
</organism>
<feature type="region of interest" description="Disordered" evidence="1">
    <location>
        <begin position="1"/>
        <end position="106"/>
    </location>
</feature>
<evidence type="ECO:0000256" key="1">
    <source>
        <dbReference type="SAM" id="MobiDB-lite"/>
    </source>
</evidence>
<reference evidence="2 3" key="1">
    <citation type="submission" date="2009-11" db="EMBL/GenBank/DDBJ databases">
        <title>Annotation of Allomyces macrogynus ATCC 38327.</title>
        <authorList>
            <consortium name="The Broad Institute Genome Sequencing Platform"/>
            <person name="Russ C."/>
            <person name="Cuomo C."/>
            <person name="Burger G."/>
            <person name="Gray M.W."/>
            <person name="Holland P.W.H."/>
            <person name="King N."/>
            <person name="Lang F.B.F."/>
            <person name="Roger A.J."/>
            <person name="Ruiz-Trillo I."/>
            <person name="Young S.K."/>
            <person name="Zeng Q."/>
            <person name="Gargeya S."/>
            <person name="Fitzgerald M."/>
            <person name="Haas B."/>
            <person name="Abouelleil A."/>
            <person name="Alvarado L."/>
            <person name="Arachchi H.M."/>
            <person name="Berlin A."/>
            <person name="Chapman S.B."/>
            <person name="Gearin G."/>
            <person name="Goldberg J."/>
            <person name="Griggs A."/>
            <person name="Gujja S."/>
            <person name="Hansen M."/>
            <person name="Heiman D."/>
            <person name="Howarth C."/>
            <person name="Larimer J."/>
            <person name="Lui A."/>
            <person name="MacDonald P.J.P."/>
            <person name="McCowen C."/>
            <person name="Montmayeur A."/>
            <person name="Murphy C."/>
            <person name="Neiman D."/>
            <person name="Pearson M."/>
            <person name="Priest M."/>
            <person name="Roberts A."/>
            <person name="Saif S."/>
            <person name="Shea T."/>
            <person name="Sisk P."/>
            <person name="Stolte C."/>
            <person name="Sykes S."/>
            <person name="Wortman J."/>
            <person name="Nusbaum C."/>
            <person name="Birren B."/>
        </authorList>
    </citation>
    <scope>NUCLEOTIDE SEQUENCE [LARGE SCALE GENOMIC DNA]</scope>
    <source>
        <strain evidence="2 3">ATCC 38327</strain>
    </source>
</reference>
<dbReference type="Proteomes" id="UP000054350">
    <property type="component" value="Unassembled WGS sequence"/>
</dbReference>